<dbReference type="Pfam" id="PF04280">
    <property type="entry name" value="Tim44"/>
    <property type="match status" value="1"/>
</dbReference>
<keyword evidence="2" id="KW-0812">Transmembrane</keyword>
<evidence type="ECO:0000256" key="1">
    <source>
        <dbReference type="SAM" id="MobiDB-lite"/>
    </source>
</evidence>
<evidence type="ECO:0000313" key="4">
    <source>
        <dbReference type="EMBL" id="RAK60261.1"/>
    </source>
</evidence>
<dbReference type="PANTHER" id="PTHR41542:SF1">
    <property type="entry name" value="BLL5807 PROTEIN"/>
    <property type="match status" value="1"/>
</dbReference>
<dbReference type="SMART" id="SM00978">
    <property type="entry name" value="Tim44"/>
    <property type="match status" value="1"/>
</dbReference>
<dbReference type="EMBL" id="QFYP01000001">
    <property type="protein sequence ID" value="RAK60261.1"/>
    <property type="molecule type" value="Genomic_DNA"/>
</dbReference>
<evidence type="ECO:0000259" key="3">
    <source>
        <dbReference type="SMART" id="SM00978"/>
    </source>
</evidence>
<dbReference type="AlphaFoldDB" id="A0A328B1C2"/>
<keyword evidence="5" id="KW-1185">Reference proteome</keyword>
<dbReference type="InterPro" id="IPR007379">
    <property type="entry name" value="Tim44-like_dom"/>
</dbReference>
<gene>
    <name evidence="4" type="ORF">DJ021_10815</name>
</gene>
<dbReference type="Gene3D" id="3.10.450.240">
    <property type="match status" value="1"/>
</dbReference>
<feature type="compositionally biased region" description="Low complexity" evidence="1">
    <location>
        <begin position="63"/>
        <end position="80"/>
    </location>
</feature>
<dbReference type="OrthoDB" id="9780873at2"/>
<keyword evidence="2" id="KW-1133">Transmembrane helix</keyword>
<feature type="region of interest" description="Disordered" evidence="1">
    <location>
        <begin position="31"/>
        <end position="80"/>
    </location>
</feature>
<feature type="transmembrane region" description="Helical" evidence="2">
    <location>
        <begin position="131"/>
        <end position="152"/>
    </location>
</feature>
<dbReference type="InterPro" id="IPR032710">
    <property type="entry name" value="NTF2-like_dom_sf"/>
</dbReference>
<comment type="caution">
    <text evidence="4">The sequence shown here is derived from an EMBL/GenBank/DDBJ whole genome shotgun (WGS) entry which is preliminary data.</text>
</comment>
<dbReference type="PANTHER" id="PTHR41542">
    <property type="entry name" value="BLL5807 PROTEIN"/>
    <property type="match status" value="1"/>
</dbReference>
<dbReference type="SUPFAM" id="SSF54427">
    <property type="entry name" value="NTF2-like"/>
    <property type="match status" value="1"/>
</dbReference>
<evidence type="ECO:0000313" key="5">
    <source>
        <dbReference type="Proteomes" id="UP000249842"/>
    </source>
</evidence>
<sequence>MASLRSKIGAAFGVALALGVLVAAPAEARRGGSFGSRGMRTYSAPRPTSTAPGYVPPVQRSMTAPPAAQPGGAYAPQPGTPGYASGGARAGGRFGGFGGGLLGGLVAGGLIGGLMGHGWGGGWGGGGGGGFLTILLQLAILAFVVSLVMRWFRRPRVAAAGFNSPFEAPAYGGPSGFGGGGGFGGAAPSPQAPYVPASGPAWEIPIDQQDRDAFERLLIEIQDAFGREDYGALRERTTPEIMSYLAEELSENATHGRRNEVSGTRLLQADVGEAWREGDTEYATAAMRYEGVDVMRDRSSGAVLSGDPAKASQTTELWTFARQAGGPWKLSAIQQG</sequence>
<dbReference type="Proteomes" id="UP000249842">
    <property type="component" value="Unassembled WGS sequence"/>
</dbReference>
<organism evidence="4 5">
    <name type="scientific">Phenylobacterium hankyongense</name>
    <dbReference type="NCBI Taxonomy" id="1813876"/>
    <lineage>
        <taxon>Bacteria</taxon>
        <taxon>Pseudomonadati</taxon>
        <taxon>Pseudomonadota</taxon>
        <taxon>Alphaproteobacteria</taxon>
        <taxon>Caulobacterales</taxon>
        <taxon>Caulobacteraceae</taxon>
        <taxon>Phenylobacterium</taxon>
    </lineage>
</organism>
<evidence type="ECO:0000256" key="2">
    <source>
        <dbReference type="SAM" id="Phobius"/>
    </source>
</evidence>
<name>A0A328B1C2_9CAUL</name>
<proteinExistence type="predicted"/>
<reference evidence="5" key="1">
    <citation type="submission" date="2018-05" db="EMBL/GenBank/DDBJ databases">
        <authorList>
            <person name="Li X."/>
        </authorList>
    </citation>
    <scope>NUCLEOTIDE SEQUENCE [LARGE SCALE GENOMIC DNA]</scope>
    <source>
        <strain evidence="5">HKS-05</strain>
    </source>
</reference>
<feature type="domain" description="Tim44-like" evidence="3">
    <location>
        <begin position="195"/>
        <end position="335"/>
    </location>
</feature>
<protein>
    <submittedName>
        <fullName evidence="4">Preprotein translocase subunit Tim44</fullName>
    </submittedName>
</protein>
<accession>A0A328B1C2</accession>
<keyword evidence="2" id="KW-0472">Membrane</keyword>